<feature type="transmembrane region" description="Helical" evidence="5">
    <location>
        <begin position="384"/>
        <end position="407"/>
    </location>
</feature>
<keyword evidence="4 5" id="KW-0472">Membrane</keyword>
<dbReference type="InterPro" id="IPR011701">
    <property type="entry name" value="MFS"/>
</dbReference>
<feature type="transmembrane region" description="Helical" evidence="5">
    <location>
        <begin position="12"/>
        <end position="35"/>
    </location>
</feature>
<dbReference type="SUPFAM" id="SSF103473">
    <property type="entry name" value="MFS general substrate transporter"/>
    <property type="match status" value="1"/>
</dbReference>
<dbReference type="PANTHER" id="PTHR23508">
    <property type="entry name" value="CARBOXYLIC ACID TRANSPORTER PROTEIN HOMOLOG"/>
    <property type="match status" value="1"/>
</dbReference>
<name>A0ABV6F114_9MICC</name>
<dbReference type="Proteomes" id="UP001589766">
    <property type="component" value="Unassembled WGS sequence"/>
</dbReference>
<evidence type="ECO:0000256" key="5">
    <source>
        <dbReference type="SAM" id="Phobius"/>
    </source>
</evidence>
<organism evidence="7 8">
    <name type="scientific">Citricoccus parietis</name>
    <dbReference type="NCBI Taxonomy" id="592307"/>
    <lineage>
        <taxon>Bacteria</taxon>
        <taxon>Bacillati</taxon>
        <taxon>Actinomycetota</taxon>
        <taxon>Actinomycetes</taxon>
        <taxon>Micrococcales</taxon>
        <taxon>Micrococcaceae</taxon>
        <taxon>Citricoccus</taxon>
    </lineage>
</organism>
<dbReference type="EMBL" id="JBHLWH010000003">
    <property type="protein sequence ID" value="MFC0247034.1"/>
    <property type="molecule type" value="Genomic_DNA"/>
</dbReference>
<dbReference type="PROSITE" id="PS00216">
    <property type="entry name" value="SUGAR_TRANSPORT_1"/>
    <property type="match status" value="1"/>
</dbReference>
<dbReference type="PANTHER" id="PTHR23508:SF10">
    <property type="entry name" value="CARBOXYLIC ACID TRANSPORTER PROTEIN HOMOLOG"/>
    <property type="match status" value="1"/>
</dbReference>
<evidence type="ECO:0000256" key="4">
    <source>
        <dbReference type="ARBA" id="ARBA00023136"/>
    </source>
</evidence>
<keyword evidence="3 5" id="KW-1133">Transmembrane helix</keyword>
<feature type="transmembrane region" description="Helical" evidence="5">
    <location>
        <begin position="298"/>
        <end position="319"/>
    </location>
</feature>
<protein>
    <submittedName>
        <fullName evidence="7">MFS transporter</fullName>
    </submittedName>
</protein>
<feature type="transmembrane region" description="Helical" evidence="5">
    <location>
        <begin position="83"/>
        <end position="101"/>
    </location>
</feature>
<dbReference type="RefSeq" id="WP_378039782.1">
    <property type="nucleotide sequence ID" value="NZ_JBHLWH010000003.1"/>
</dbReference>
<reference evidence="7 8" key="1">
    <citation type="submission" date="2024-09" db="EMBL/GenBank/DDBJ databases">
        <authorList>
            <person name="Sun Q."/>
            <person name="Mori K."/>
        </authorList>
    </citation>
    <scope>NUCLEOTIDE SEQUENCE [LARGE SCALE GENOMIC DNA]</scope>
    <source>
        <strain evidence="7 8">CCM 7609</strain>
    </source>
</reference>
<feature type="transmembrane region" description="Helical" evidence="5">
    <location>
        <begin position="351"/>
        <end position="372"/>
    </location>
</feature>
<evidence type="ECO:0000313" key="7">
    <source>
        <dbReference type="EMBL" id="MFC0247034.1"/>
    </source>
</evidence>
<evidence type="ECO:0000256" key="1">
    <source>
        <dbReference type="ARBA" id="ARBA00004651"/>
    </source>
</evidence>
<sequence>MELGSAIRTSKMGLYQWLVIAVCTLCNIMDGYDLFVMGFALPHLPEGFAAPAEKGYLVSSAFLGMALGMILIAPLADRYGRRPLALIGLTLNFVGMILAAFSPSFETLAASRFITGLGVGVMTTIIVVLATEYASAKKRNFAIGIIVLGLPLGSTIAGAVGLTVIDVYGGWQGLFVVGAVLSGAILLLTIVMLPESIEFLKTKDTEDSRKRVAAILDRIGGAVAEAARTDAPVTTPAAREVEPTTTASFSRLFSPRFRERTILLWLAFGGMVTTQYFITSWTPQLISNVTGRNDLGGIVGTVISFGGMLGALIFAVVGLRMLATKIAWIASLISAFCLIAFVLLISTPLALVAAAILGTFAMMAVAAGTSMAPPLYPLDLRARGYGSMIGFGRVGAILMPIIVGYALTVFTPLTLYVAAVVPIAIAAIVAFILWRRTRDELAAEGQQSDQKVLEAT</sequence>
<evidence type="ECO:0000256" key="3">
    <source>
        <dbReference type="ARBA" id="ARBA00022989"/>
    </source>
</evidence>
<proteinExistence type="predicted"/>
<dbReference type="PROSITE" id="PS00217">
    <property type="entry name" value="SUGAR_TRANSPORT_2"/>
    <property type="match status" value="1"/>
</dbReference>
<evidence type="ECO:0000313" key="8">
    <source>
        <dbReference type="Proteomes" id="UP001589766"/>
    </source>
</evidence>
<feature type="transmembrane region" description="Helical" evidence="5">
    <location>
        <begin position="261"/>
        <end position="278"/>
    </location>
</feature>
<feature type="transmembrane region" description="Helical" evidence="5">
    <location>
        <begin position="141"/>
        <end position="165"/>
    </location>
</feature>
<feature type="transmembrane region" description="Helical" evidence="5">
    <location>
        <begin position="113"/>
        <end position="134"/>
    </location>
</feature>
<keyword evidence="2 5" id="KW-0812">Transmembrane</keyword>
<dbReference type="Gene3D" id="1.20.1250.20">
    <property type="entry name" value="MFS general substrate transporter like domains"/>
    <property type="match status" value="1"/>
</dbReference>
<comment type="subcellular location">
    <subcellularLocation>
        <location evidence="1">Cell membrane</location>
        <topology evidence="1">Multi-pass membrane protein</topology>
    </subcellularLocation>
</comment>
<evidence type="ECO:0000259" key="6">
    <source>
        <dbReference type="PROSITE" id="PS50850"/>
    </source>
</evidence>
<dbReference type="Pfam" id="PF07690">
    <property type="entry name" value="MFS_1"/>
    <property type="match status" value="1"/>
</dbReference>
<feature type="domain" description="Major facilitator superfamily (MFS) profile" evidence="6">
    <location>
        <begin position="19"/>
        <end position="438"/>
    </location>
</feature>
<keyword evidence="8" id="KW-1185">Reference proteome</keyword>
<evidence type="ECO:0000256" key="2">
    <source>
        <dbReference type="ARBA" id="ARBA00022692"/>
    </source>
</evidence>
<dbReference type="InterPro" id="IPR020846">
    <property type="entry name" value="MFS_dom"/>
</dbReference>
<feature type="transmembrane region" description="Helical" evidence="5">
    <location>
        <begin position="171"/>
        <end position="193"/>
    </location>
</feature>
<dbReference type="InterPro" id="IPR005829">
    <property type="entry name" value="Sugar_transporter_CS"/>
</dbReference>
<feature type="transmembrane region" description="Helical" evidence="5">
    <location>
        <begin position="326"/>
        <end position="345"/>
    </location>
</feature>
<feature type="transmembrane region" description="Helical" evidence="5">
    <location>
        <begin position="55"/>
        <end position="76"/>
    </location>
</feature>
<comment type="caution">
    <text evidence="7">The sequence shown here is derived from an EMBL/GenBank/DDBJ whole genome shotgun (WGS) entry which is preliminary data.</text>
</comment>
<accession>A0ABV6F114</accession>
<gene>
    <name evidence="7" type="ORF">ACFFIO_00775</name>
</gene>
<dbReference type="InterPro" id="IPR036259">
    <property type="entry name" value="MFS_trans_sf"/>
</dbReference>
<feature type="transmembrane region" description="Helical" evidence="5">
    <location>
        <begin position="413"/>
        <end position="434"/>
    </location>
</feature>
<dbReference type="PROSITE" id="PS50850">
    <property type="entry name" value="MFS"/>
    <property type="match status" value="1"/>
</dbReference>